<dbReference type="EMBL" id="VZCC01000049">
    <property type="protein sequence ID" value="MQN83952.1"/>
    <property type="molecule type" value="Genomic_DNA"/>
</dbReference>
<proteinExistence type="predicted"/>
<dbReference type="InterPro" id="IPR011664">
    <property type="entry name" value="Abi_system_AbiD/AbiF-like"/>
</dbReference>
<sequence length="132" mass="15036">MSKGIPTCRCLVQLLLSRGLAIDNPGKAELYLKTINYYRLSAYMYPLLLVPKSEHQFKTDASFRQVMMLYRFDKKLRLFMFNEIEKIEIAVRTAIVDECTSAFFGCFSSCRSCTNGISRGVGERGIVGNRVN</sequence>
<comment type="caution">
    <text evidence="1">The sequence shown here is derived from an EMBL/GenBank/DDBJ whole genome shotgun (WGS) entry which is preliminary data.</text>
</comment>
<dbReference type="AlphaFoldDB" id="A0AA90UZS9"/>
<accession>A0AA90UZS9</accession>
<protein>
    <submittedName>
        <fullName evidence="1">Abi family protein</fullName>
    </submittedName>
</protein>
<evidence type="ECO:0000313" key="2">
    <source>
        <dbReference type="Proteomes" id="UP000421408"/>
    </source>
</evidence>
<evidence type="ECO:0000313" key="1">
    <source>
        <dbReference type="EMBL" id="MQN83952.1"/>
    </source>
</evidence>
<organism evidence="1 2">
    <name type="scientific">Segatella copri</name>
    <dbReference type="NCBI Taxonomy" id="165179"/>
    <lineage>
        <taxon>Bacteria</taxon>
        <taxon>Pseudomonadati</taxon>
        <taxon>Bacteroidota</taxon>
        <taxon>Bacteroidia</taxon>
        <taxon>Bacteroidales</taxon>
        <taxon>Prevotellaceae</taxon>
        <taxon>Segatella</taxon>
    </lineage>
</organism>
<gene>
    <name evidence="1" type="ORF">F7D74_08155</name>
</gene>
<name>A0AA90UZS9_9BACT</name>
<dbReference type="Pfam" id="PF07751">
    <property type="entry name" value="Abi_2"/>
    <property type="match status" value="1"/>
</dbReference>
<dbReference type="Proteomes" id="UP000421408">
    <property type="component" value="Unassembled WGS sequence"/>
</dbReference>
<reference evidence="2" key="1">
    <citation type="submission" date="2019-09" db="EMBL/GenBank/DDBJ databases">
        <title>Distinct polysaccharide growth profiles of human intestinal Prevotella copri isolates.</title>
        <authorList>
            <person name="Fehlner-Peach H."/>
            <person name="Magnabosco C."/>
            <person name="Raghavan V."/>
            <person name="Scher J.U."/>
            <person name="Tett A."/>
            <person name="Cox L.M."/>
            <person name="Gottsegen C."/>
            <person name="Watters A."/>
            <person name="Wiltshire- Gordon J.D."/>
            <person name="Segata N."/>
            <person name="Bonneau R."/>
            <person name="Littman D.R."/>
        </authorList>
    </citation>
    <scope>NUCLEOTIDE SEQUENCE [LARGE SCALE GENOMIC DNA]</scope>
    <source>
        <strain evidence="2">iAA108</strain>
    </source>
</reference>